<evidence type="ECO:0000313" key="2">
    <source>
        <dbReference type="Proteomes" id="UP000094224"/>
    </source>
</evidence>
<name>A0A1E3SYM0_9MYCO</name>
<dbReference type="RefSeq" id="WP_069399990.1">
    <property type="nucleotide sequence ID" value="NZ_JAYWKZ010000001.1"/>
</dbReference>
<gene>
    <name evidence="1" type="ORF">BHQ21_09155</name>
</gene>
<dbReference type="AlphaFoldDB" id="A0A1E3SYM0"/>
<evidence type="ECO:0000313" key="1">
    <source>
        <dbReference type="EMBL" id="ODR07225.1"/>
    </source>
</evidence>
<dbReference type="EMBL" id="MIHC01000013">
    <property type="protein sequence ID" value="ODR07225.1"/>
    <property type="molecule type" value="Genomic_DNA"/>
</dbReference>
<accession>A0A1E3SYM0</accession>
<dbReference type="STRING" id="243061.AWC25_17620"/>
<dbReference type="Proteomes" id="UP000094224">
    <property type="component" value="Unassembled WGS sequence"/>
</dbReference>
<keyword evidence="2" id="KW-1185">Reference proteome</keyword>
<proteinExistence type="predicted"/>
<organism evidence="1 2">
    <name type="scientific">Mycobacterium sherrisii</name>
    <dbReference type="NCBI Taxonomy" id="243061"/>
    <lineage>
        <taxon>Bacteria</taxon>
        <taxon>Bacillati</taxon>
        <taxon>Actinomycetota</taxon>
        <taxon>Actinomycetes</taxon>
        <taxon>Mycobacteriales</taxon>
        <taxon>Mycobacteriaceae</taxon>
        <taxon>Mycobacterium</taxon>
        <taxon>Mycobacterium simiae complex</taxon>
    </lineage>
</organism>
<comment type="caution">
    <text evidence="1">The sequence shown here is derived from an EMBL/GenBank/DDBJ whole genome shotgun (WGS) entry which is preliminary data.</text>
</comment>
<sequence>MRLVADAGLWTVGPAAAKTPLAAVLEISGAVLSWTVDDPPDDAGVHITITELSRADWLWRVFGEAGHVALAAATQEGAGQSSIELTGVDILPGSVAPLRRLAVGHWLRRWWPASRQDGIAGLDRALLDAELALLTVGAQGFFTDDTLDSDVAGLLAPHAPALLVHARAGDPRVTDLVRAAADLADEVGQVGGDENAWTELFVALDDSSTAMASTLAEPSGVRGDYALAAGSDAGIRGASPIARGVASINWTAVPPAIFDAGEDTVSWRIEAAGASAVAVVGAALVGPDPATGIVVRLRSGTVSGADVLDADGLAILPLIDIEQRPITESAAWDHDWAGTTVTVGAETTETREARDRIRRWVRARLDRLALDTSDAFLAEILAAESAY</sequence>
<protein>
    <submittedName>
        <fullName evidence="1">Uncharacterized protein</fullName>
    </submittedName>
</protein>
<reference evidence="2" key="1">
    <citation type="submission" date="2016-09" db="EMBL/GenBank/DDBJ databases">
        <authorList>
            <person name="Greninger A.L."/>
            <person name="Jerome K.R."/>
            <person name="Mcnair B."/>
            <person name="Wallis C."/>
            <person name="Fang F."/>
        </authorList>
    </citation>
    <scope>NUCLEOTIDE SEQUENCE [LARGE SCALE GENOMIC DNA]</scope>
    <source>
        <strain evidence="2">BC1_M4</strain>
    </source>
</reference>